<dbReference type="AlphaFoldDB" id="A0A0J8B8D8"/>
<dbReference type="PANTHER" id="PTHR31672">
    <property type="entry name" value="BNACNNG10540D PROTEIN"/>
    <property type="match status" value="1"/>
</dbReference>
<dbReference type="PANTHER" id="PTHR31672:SF13">
    <property type="entry name" value="F-BOX PROTEIN CPR30-LIKE"/>
    <property type="match status" value="1"/>
</dbReference>
<keyword evidence="2" id="KW-1185">Reference proteome</keyword>
<gene>
    <name evidence="1" type="ORF">BVRB_000840</name>
</gene>
<protein>
    <recommendedName>
        <fullName evidence="3">F-box associated domain-containing protein</fullName>
    </recommendedName>
</protein>
<dbReference type="NCBIfam" id="TIGR01640">
    <property type="entry name" value="F_box_assoc_1"/>
    <property type="match status" value="1"/>
</dbReference>
<evidence type="ECO:0008006" key="3">
    <source>
        <dbReference type="Google" id="ProtNLM"/>
    </source>
</evidence>
<name>A0A0J8B8D8_BETVV</name>
<evidence type="ECO:0000313" key="1">
    <source>
        <dbReference type="EMBL" id="KMS96238.1"/>
    </source>
</evidence>
<accession>A0A0J8B8D8</accession>
<dbReference type="OrthoDB" id="591557at2759"/>
<sequence>MSTLKFDDQDESDITKGVRLVLVENQFPANECEDYYCFLIGSCHGLVCFYLKAVSKHRDDMMFIWNPVTDEREEIVLPDKYGRTYLYEDSCWFGYVPSEEDYKIFLVYSVRYKTQVYIYSLKEKPVWREVHAGDEVPWSQSVFMDDSLHWLSGRKWIVKFDLVEETFERVPFSINEPGLFENSRDVLLSVIGGYDSLCAMFVQYPVQQILNTDSEEESEEEEDSEEKEDQEQVLELWMLEEYDNWDSWKRFYRIELQDGIFRNPIQVIGFTYYGIVCIRVEHALWLFDPSDDPPSYAIVRDPRFAKVYKVTDYVESLVSPFNLP</sequence>
<dbReference type="KEGG" id="bvg:104883412"/>
<dbReference type="InterPro" id="IPR050796">
    <property type="entry name" value="SCF_F-box_component"/>
</dbReference>
<dbReference type="Proteomes" id="UP000035740">
    <property type="component" value="Unassembled WGS sequence"/>
</dbReference>
<evidence type="ECO:0000313" key="2">
    <source>
        <dbReference type="Proteomes" id="UP000035740"/>
    </source>
</evidence>
<dbReference type="EMBL" id="KQ090398">
    <property type="protein sequence ID" value="KMS96238.1"/>
    <property type="molecule type" value="Genomic_DNA"/>
</dbReference>
<dbReference type="InterPro" id="IPR017451">
    <property type="entry name" value="F-box-assoc_interact_dom"/>
</dbReference>
<dbReference type="Gramene" id="KMS96238">
    <property type="protein sequence ID" value="KMS96238"/>
    <property type="gene ID" value="BVRB_000840"/>
</dbReference>
<proteinExistence type="predicted"/>
<reference evidence="1 2" key="1">
    <citation type="journal article" date="2014" name="Nature">
        <title>The genome of the recently domesticated crop plant sugar beet (Beta vulgaris).</title>
        <authorList>
            <person name="Dohm J.C."/>
            <person name="Minoche A.E."/>
            <person name="Holtgrawe D."/>
            <person name="Capella-Gutierrez S."/>
            <person name="Zakrzewski F."/>
            <person name="Tafer H."/>
            <person name="Rupp O."/>
            <person name="Sorensen T.R."/>
            <person name="Stracke R."/>
            <person name="Reinhardt R."/>
            <person name="Goesmann A."/>
            <person name="Kraft T."/>
            <person name="Schulz B."/>
            <person name="Stadler P.F."/>
            <person name="Schmidt T."/>
            <person name="Gabaldon T."/>
            <person name="Lehrach H."/>
            <person name="Weisshaar B."/>
            <person name="Himmelbauer H."/>
        </authorList>
    </citation>
    <scope>NUCLEOTIDE SEQUENCE [LARGE SCALE GENOMIC DNA]</scope>
    <source>
        <tissue evidence="1">Taproot</tissue>
    </source>
</reference>
<dbReference type="OMA" id="PANECED"/>
<organism evidence="1 2">
    <name type="scientific">Beta vulgaris subsp. vulgaris</name>
    <name type="common">Beet</name>
    <dbReference type="NCBI Taxonomy" id="3555"/>
    <lineage>
        <taxon>Eukaryota</taxon>
        <taxon>Viridiplantae</taxon>
        <taxon>Streptophyta</taxon>
        <taxon>Embryophyta</taxon>
        <taxon>Tracheophyta</taxon>
        <taxon>Spermatophyta</taxon>
        <taxon>Magnoliopsida</taxon>
        <taxon>eudicotyledons</taxon>
        <taxon>Gunneridae</taxon>
        <taxon>Pentapetalae</taxon>
        <taxon>Caryophyllales</taxon>
        <taxon>Chenopodiaceae</taxon>
        <taxon>Betoideae</taxon>
        <taxon>Beta</taxon>
    </lineage>
</organism>